<comment type="subcellular location">
    <subcellularLocation>
        <location evidence="1">Mitochondrion inner membrane</location>
        <topology evidence="1">Multi-pass membrane protein</topology>
    </subcellularLocation>
</comment>
<keyword evidence="6" id="KW-0679">Respiratory chain</keyword>
<feature type="transmembrane region" description="Helical" evidence="18">
    <location>
        <begin position="301"/>
        <end position="319"/>
    </location>
</feature>
<reference evidence="20" key="1">
    <citation type="submission" date="2017-06" db="EMBL/GenBank/DDBJ databases">
        <title>Characterization of the comom cockle, Cerastoderma edule (Linnaeus, 1758), mitochondrial DNA.</title>
        <authorList>
            <person name="Quinteiro J."/>
            <person name="Rey-Mendez M."/>
        </authorList>
    </citation>
    <scope>NUCLEOTIDE SEQUENCE</scope>
    <source>
        <strain evidence="20">Cedu.11.16.N01.022</strain>
        <tissue evidence="20">Anterior aductor muscle</tissue>
    </source>
</reference>
<geneLocation type="mitochondrion" evidence="20"/>
<feature type="transmembrane region" description="Helical" evidence="18">
    <location>
        <begin position="199"/>
        <end position="217"/>
    </location>
</feature>
<evidence type="ECO:0000256" key="5">
    <source>
        <dbReference type="ARBA" id="ARBA00022448"/>
    </source>
</evidence>
<evidence type="ECO:0000256" key="4">
    <source>
        <dbReference type="ARBA" id="ARBA00021008"/>
    </source>
</evidence>
<keyword evidence="8" id="KW-0999">Mitochondrion inner membrane</keyword>
<evidence type="ECO:0000256" key="11">
    <source>
        <dbReference type="ARBA" id="ARBA00022989"/>
    </source>
</evidence>
<dbReference type="InterPro" id="IPR001750">
    <property type="entry name" value="ND/Mrp_TM"/>
</dbReference>
<dbReference type="GO" id="GO:0006120">
    <property type="term" value="P:mitochondrial electron transport, NADH to ubiquinone"/>
    <property type="evidence" value="ECO:0007669"/>
    <property type="project" value="TreeGrafter"/>
</dbReference>
<evidence type="ECO:0000256" key="15">
    <source>
        <dbReference type="ARBA" id="ARBA00023136"/>
    </source>
</evidence>
<proteinExistence type="inferred from homology"/>
<feature type="transmembrane region" description="Helical" evidence="18">
    <location>
        <begin position="74"/>
        <end position="99"/>
    </location>
</feature>
<evidence type="ECO:0000256" key="12">
    <source>
        <dbReference type="ARBA" id="ARBA00023027"/>
    </source>
</evidence>
<evidence type="ECO:0000256" key="17">
    <source>
        <dbReference type="ARBA" id="ARBA00049551"/>
    </source>
</evidence>
<evidence type="ECO:0000256" key="18">
    <source>
        <dbReference type="SAM" id="Phobius"/>
    </source>
</evidence>
<accession>A0A343F4F1</accession>
<evidence type="ECO:0000256" key="10">
    <source>
        <dbReference type="ARBA" id="ARBA00022982"/>
    </source>
</evidence>
<evidence type="ECO:0000256" key="2">
    <source>
        <dbReference type="ARBA" id="ARBA00007012"/>
    </source>
</evidence>
<feature type="transmembrane region" description="Helical" evidence="18">
    <location>
        <begin position="33"/>
        <end position="54"/>
    </location>
</feature>
<organism evidence="20">
    <name type="scientific">Cerastoderma edule</name>
    <name type="common">Common cockle</name>
    <name type="synonym">Cardium edule</name>
    <dbReference type="NCBI Taxonomy" id="55710"/>
    <lineage>
        <taxon>Eukaryota</taxon>
        <taxon>Metazoa</taxon>
        <taxon>Spiralia</taxon>
        <taxon>Lophotrochozoa</taxon>
        <taxon>Mollusca</taxon>
        <taxon>Bivalvia</taxon>
        <taxon>Autobranchia</taxon>
        <taxon>Heteroconchia</taxon>
        <taxon>Euheterodonta</taxon>
        <taxon>Imparidentia</taxon>
        <taxon>Neoheterodontei</taxon>
        <taxon>Cardiida</taxon>
        <taxon>Cardioidea</taxon>
        <taxon>Cardiidae</taxon>
        <taxon>Lymnocardiinae</taxon>
        <taxon>Cerastoderma</taxon>
    </lineage>
</organism>
<feature type="transmembrane region" description="Helical" evidence="18">
    <location>
        <begin position="229"/>
        <end position="247"/>
    </location>
</feature>
<dbReference type="PANTHER" id="PTHR46552">
    <property type="entry name" value="NADH-UBIQUINONE OXIDOREDUCTASE CHAIN 2"/>
    <property type="match status" value="1"/>
</dbReference>
<evidence type="ECO:0000256" key="3">
    <source>
        <dbReference type="ARBA" id="ARBA00012944"/>
    </source>
</evidence>
<dbReference type="RefSeq" id="YP_009420866.1">
    <property type="nucleotide sequence ID" value="NC_035728.1"/>
</dbReference>
<dbReference type="AlphaFoldDB" id="A0A343F4F1"/>
<evidence type="ECO:0000256" key="16">
    <source>
        <dbReference type="ARBA" id="ARBA00031028"/>
    </source>
</evidence>
<dbReference type="CTD" id="4536"/>
<keyword evidence="15 18" id="KW-0472">Membrane</keyword>
<dbReference type="PANTHER" id="PTHR46552:SF1">
    <property type="entry name" value="NADH-UBIQUINONE OXIDOREDUCTASE CHAIN 2"/>
    <property type="match status" value="1"/>
</dbReference>
<evidence type="ECO:0000313" key="20">
    <source>
        <dbReference type="EMBL" id="ASQ40449.1"/>
    </source>
</evidence>
<feature type="transmembrane region" description="Helical" evidence="18">
    <location>
        <begin position="259"/>
        <end position="281"/>
    </location>
</feature>
<keyword evidence="12" id="KW-0520">NAD</keyword>
<keyword evidence="13" id="KW-0830">Ubiquinone</keyword>
<feature type="transmembrane region" description="Helical" evidence="18">
    <location>
        <begin position="6"/>
        <end position="26"/>
    </location>
</feature>
<name>A0A343F4F1_CERED</name>
<keyword evidence="11 18" id="KW-1133">Transmembrane helix</keyword>
<dbReference type="GeneID" id="33910924"/>
<dbReference type="Pfam" id="PF00361">
    <property type="entry name" value="Proton_antipo_M"/>
    <property type="match status" value="1"/>
</dbReference>
<evidence type="ECO:0000256" key="8">
    <source>
        <dbReference type="ARBA" id="ARBA00022792"/>
    </source>
</evidence>
<sequence length="320" mass="34658">MFNLLHMASTASFLFVSVNALSVLLVISSKGLLSLWCAMEVGFFGIMPILMSGSSAESESAFKYFVVQVIGSSLIIISFCFMMAPSIVGSSCWAIFLLGMMFKLGLFPFHMWVPSVVGFSSWIGCLLLMSVQKVGPYWVISGFGFESWLSSVLILSAAITGVIGAVGGLNQVLIRPLLGYSSLSHSGWLVPLSIVDMKMFLLYFLTYTALLLGLLALNSGPISLDDGGAVSLYFLSLGGLPPLLGSFSKMGATLCLCQFSVALLMVLILSSVVSLCYYVWFFIYKMSLESSSSSFLFTRRSVTHLLLNSLSGPIILLWLI</sequence>
<keyword evidence="9" id="KW-1278">Translocase</keyword>
<keyword evidence="7 18" id="KW-0812">Transmembrane</keyword>
<comment type="similarity">
    <text evidence="2">Belongs to the complex I subunit 2 family.</text>
</comment>
<dbReference type="InterPro" id="IPR050175">
    <property type="entry name" value="Complex_I_Subunit_2"/>
</dbReference>
<dbReference type="EMBL" id="MF374632">
    <property type="protein sequence ID" value="ASQ40449.1"/>
    <property type="molecule type" value="Genomic_DNA"/>
</dbReference>
<dbReference type="GO" id="GO:0005743">
    <property type="term" value="C:mitochondrial inner membrane"/>
    <property type="evidence" value="ECO:0007669"/>
    <property type="project" value="UniProtKB-SubCell"/>
</dbReference>
<keyword evidence="14 20" id="KW-0496">Mitochondrion</keyword>
<evidence type="ECO:0000256" key="6">
    <source>
        <dbReference type="ARBA" id="ARBA00022660"/>
    </source>
</evidence>
<evidence type="ECO:0000259" key="19">
    <source>
        <dbReference type="Pfam" id="PF00361"/>
    </source>
</evidence>
<evidence type="ECO:0000256" key="1">
    <source>
        <dbReference type="ARBA" id="ARBA00004448"/>
    </source>
</evidence>
<feature type="transmembrane region" description="Helical" evidence="18">
    <location>
        <begin position="151"/>
        <end position="178"/>
    </location>
</feature>
<feature type="domain" description="NADH:quinone oxidoreductase/Mrp antiporter transmembrane" evidence="19">
    <location>
        <begin position="31"/>
        <end position="217"/>
    </location>
</feature>
<protein>
    <recommendedName>
        <fullName evidence="4">NADH-ubiquinone oxidoreductase chain 2</fullName>
        <ecNumber evidence="3">7.1.1.2</ecNumber>
    </recommendedName>
    <alternativeName>
        <fullName evidence="16">NADH dehydrogenase subunit 2</fullName>
    </alternativeName>
</protein>
<evidence type="ECO:0000256" key="7">
    <source>
        <dbReference type="ARBA" id="ARBA00022692"/>
    </source>
</evidence>
<dbReference type="EC" id="7.1.1.2" evidence="3"/>
<feature type="transmembrane region" description="Helical" evidence="18">
    <location>
        <begin position="111"/>
        <end position="131"/>
    </location>
</feature>
<gene>
    <name evidence="20" type="primary">ND2</name>
</gene>
<keyword evidence="5" id="KW-0813">Transport</keyword>
<comment type="catalytic activity">
    <reaction evidence="17">
        <text>a ubiquinone + NADH + 5 H(+)(in) = a ubiquinol + NAD(+) + 4 H(+)(out)</text>
        <dbReference type="Rhea" id="RHEA:29091"/>
        <dbReference type="Rhea" id="RHEA-COMP:9565"/>
        <dbReference type="Rhea" id="RHEA-COMP:9566"/>
        <dbReference type="ChEBI" id="CHEBI:15378"/>
        <dbReference type="ChEBI" id="CHEBI:16389"/>
        <dbReference type="ChEBI" id="CHEBI:17976"/>
        <dbReference type="ChEBI" id="CHEBI:57540"/>
        <dbReference type="ChEBI" id="CHEBI:57945"/>
        <dbReference type="EC" id="7.1.1.2"/>
    </reaction>
</comment>
<evidence type="ECO:0000256" key="14">
    <source>
        <dbReference type="ARBA" id="ARBA00023128"/>
    </source>
</evidence>
<evidence type="ECO:0000256" key="9">
    <source>
        <dbReference type="ARBA" id="ARBA00022967"/>
    </source>
</evidence>
<dbReference type="GO" id="GO:0008137">
    <property type="term" value="F:NADH dehydrogenase (ubiquinone) activity"/>
    <property type="evidence" value="ECO:0007669"/>
    <property type="project" value="UniProtKB-EC"/>
</dbReference>
<evidence type="ECO:0000256" key="13">
    <source>
        <dbReference type="ARBA" id="ARBA00023075"/>
    </source>
</evidence>
<keyword evidence="10" id="KW-0249">Electron transport</keyword>